<dbReference type="PANTHER" id="PTHR10584">
    <property type="entry name" value="SUGAR KINASE"/>
    <property type="match status" value="1"/>
</dbReference>
<feature type="binding site" evidence="12">
    <location>
        <begin position="219"/>
        <end position="224"/>
    </location>
    <ligand>
        <name>ATP</name>
        <dbReference type="ChEBI" id="CHEBI:30616"/>
    </ligand>
</feature>
<dbReference type="EMBL" id="OKRB01000078">
    <property type="protein sequence ID" value="SPE19190.1"/>
    <property type="molecule type" value="Genomic_DNA"/>
</dbReference>
<keyword evidence="6 12" id="KW-0547">Nucleotide-binding</keyword>
<dbReference type="Proteomes" id="UP000239735">
    <property type="component" value="Unassembled WGS sequence"/>
</dbReference>
<feature type="binding site" evidence="12">
    <location>
        <position position="246"/>
    </location>
    <ligand>
        <name>K(+)</name>
        <dbReference type="ChEBI" id="CHEBI:29103"/>
    </ligand>
</feature>
<feature type="binding site" evidence="12">
    <location>
        <position position="282"/>
    </location>
    <ligand>
        <name>K(+)</name>
        <dbReference type="ChEBI" id="CHEBI:29103"/>
    </ligand>
</feature>
<comment type="subunit">
    <text evidence="12">Homodimer.</text>
</comment>
<dbReference type="Pfam" id="PF00294">
    <property type="entry name" value="PfkB"/>
    <property type="match status" value="1"/>
</dbReference>
<feature type="binding site" evidence="12">
    <location>
        <position position="276"/>
    </location>
    <ligand>
        <name>ATP</name>
        <dbReference type="ChEBI" id="CHEBI:30616"/>
    </ligand>
</feature>
<evidence type="ECO:0000256" key="8">
    <source>
        <dbReference type="ARBA" id="ARBA00022840"/>
    </source>
</evidence>
<dbReference type="GO" id="GO:0019303">
    <property type="term" value="P:D-ribose catabolic process"/>
    <property type="evidence" value="ECO:0007669"/>
    <property type="project" value="UniProtKB-UniRule"/>
</dbReference>
<gene>
    <name evidence="12 14" type="primary">rbsK</name>
    <name evidence="14" type="ORF">SBA5_220036</name>
</gene>
<keyword evidence="7 12" id="KW-0418">Kinase</keyword>
<reference evidence="15" key="1">
    <citation type="submission" date="2018-02" db="EMBL/GenBank/DDBJ databases">
        <authorList>
            <person name="Hausmann B."/>
        </authorList>
    </citation>
    <scope>NUCLEOTIDE SEQUENCE [LARGE SCALE GENOMIC DNA]</scope>
    <source>
        <strain evidence="15">Peat soil MAG SbA5</strain>
    </source>
</reference>
<dbReference type="InterPro" id="IPR011611">
    <property type="entry name" value="PfkB_dom"/>
</dbReference>
<dbReference type="PROSITE" id="PS00584">
    <property type="entry name" value="PFKB_KINASES_2"/>
    <property type="match status" value="1"/>
</dbReference>
<keyword evidence="11 12" id="KW-0119">Carbohydrate metabolism</keyword>
<keyword evidence="8 12" id="KW-0067">ATP-binding</keyword>
<feature type="binding site" evidence="12">
    <location>
        <position position="252"/>
    </location>
    <ligand>
        <name>substrate</name>
    </ligand>
</feature>
<dbReference type="CDD" id="cd01174">
    <property type="entry name" value="ribokinase"/>
    <property type="match status" value="1"/>
</dbReference>
<comment type="cofactor">
    <cofactor evidence="12">
        <name>Mg(2+)</name>
        <dbReference type="ChEBI" id="CHEBI:18420"/>
    </cofactor>
    <text evidence="12">Requires a divalent cation, most likely magnesium in vivo, as an electrophilic catalyst to aid phosphoryl group transfer. It is the chelate of the metal and the nucleotide that is the actual substrate.</text>
</comment>
<evidence type="ECO:0000256" key="11">
    <source>
        <dbReference type="ARBA" id="ARBA00023277"/>
    </source>
</evidence>
<dbReference type="InterPro" id="IPR029056">
    <property type="entry name" value="Ribokinase-like"/>
</dbReference>
<proteinExistence type="inferred from homology"/>
<dbReference type="InterPro" id="IPR002173">
    <property type="entry name" value="Carboh/pur_kinase_PfkB_CS"/>
</dbReference>
<feature type="binding site" evidence="12">
    <location>
        <begin position="43"/>
        <end position="47"/>
    </location>
    <ligand>
        <name>substrate</name>
    </ligand>
</feature>
<evidence type="ECO:0000256" key="3">
    <source>
        <dbReference type="ARBA" id="ARBA00016943"/>
    </source>
</evidence>
<dbReference type="HAMAP" id="MF_01987">
    <property type="entry name" value="Ribokinase"/>
    <property type="match status" value="1"/>
</dbReference>
<feature type="binding site" evidence="12">
    <location>
        <position position="248"/>
    </location>
    <ligand>
        <name>K(+)</name>
        <dbReference type="ChEBI" id="CHEBI:29103"/>
    </ligand>
</feature>
<dbReference type="SUPFAM" id="SSF53613">
    <property type="entry name" value="Ribokinase-like"/>
    <property type="match status" value="1"/>
</dbReference>
<accession>A0A2N9L7G0</accession>
<dbReference type="GO" id="GO:0046872">
    <property type="term" value="F:metal ion binding"/>
    <property type="evidence" value="ECO:0007669"/>
    <property type="project" value="UniProtKB-KW"/>
</dbReference>
<dbReference type="GO" id="GO:0005524">
    <property type="term" value="F:ATP binding"/>
    <property type="evidence" value="ECO:0007669"/>
    <property type="project" value="UniProtKB-UniRule"/>
</dbReference>
<comment type="function">
    <text evidence="12">Catalyzes the phosphorylation of ribose at O-5 in a reaction requiring ATP and magnesium. The resulting D-ribose-5-phosphate can then be used either for sythesis of nucleotides, histidine, and tryptophan, or as a component of the pentose phosphate pathway.</text>
</comment>
<dbReference type="PANTHER" id="PTHR10584:SF166">
    <property type="entry name" value="RIBOKINASE"/>
    <property type="match status" value="1"/>
</dbReference>
<evidence type="ECO:0000313" key="15">
    <source>
        <dbReference type="Proteomes" id="UP000239735"/>
    </source>
</evidence>
<organism evidence="14 15">
    <name type="scientific">Candidatus Sulfuritelmatomonas gaucii</name>
    <dbReference type="NCBI Taxonomy" id="2043161"/>
    <lineage>
        <taxon>Bacteria</taxon>
        <taxon>Pseudomonadati</taxon>
        <taxon>Acidobacteriota</taxon>
        <taxon>Terriglobia</taxon>
        <taxon>Terriglobales</taxon>
        <taxon>Acidobacteriaceae</taxon>
        <taxon>Candidatus Sulfuritelmatomonas</taxon>
    </lineage>
</organism>
<dbReference type="UniPathway" id="UPA00916">
    <property type="reaction ID" value="UER00889"/>
</dbReference>
<dbReference type="PRINTS" id="PR00990">
    <property type="entry name" value="RIBOKINASE"/>
</dbReference>
<comment type="similarity">
    <text evidence="12">Belongs to the carbohydrate kinase PfkB family. Ribokinase subfamily.</text>
</comment>
<dbReference type="InterPro" id="IPR011877">
    <property type="entry name" value="Ribokinase"/>
</dbReference>
<evidence type="ECO:0000256" key="2">
    <source>
        <dbReference type="ARBA" id="ARBA00012035"/>
    </source>
</evidence>
<comment type="pathway">
    <text evidence="12">Carbohydrate metabolism; D-ribose degradation; D-ribose 5-phosphate from beta-D-ribopyranose: step 2/2.</text>
</comment>
<keyword evidence="9 12" id="KW-0460">Magnesium</keyword>
<dbReference type="AlphaFoldDB" id="A0A2N9L7G0"/>
<feature type="binding site" evidence="12">
    <location>
        <position position="187"/>
    </location>
    <ligand>
        <name>ATP</name>
        <dbReference type="ChEBI" id="CHEBI:30616"/>
    </ligand>
</feature>
<dbReference type="GO" id="GO:0004747">
    <property type="term" value="F:ribokinase activity"/>
    <property type="evidence" value="ECO:0007669"/>
    <property type="project" value="UniProtKB-UniRule"/>
</dbReference>
<feature type="binding site" evidence="12">
    <location>
        <position position="143"/>
    </location>
    <ligand>
        <name>substrate</name>
    </ligand>
</feature>
<feature type="binding site" evidence="12">
    <location>
        <begin position="15"/>
        <end position="17"/>
    </location>
    <ligand>
        <name>substrate</name>
    </ligand>
</feature>
<feature type="domain" description="Carbohydrate kinase PfkB" evidence="13">
    <location>
        <begin position="8"/>
        <end position="294"/>
    </location>
</feature>
<evidence type="ECO:0000256" key="1">
    <source>
        <dbReference type="ARBA" id="ARBA00005380"/>
    </source>
</evidence>
<sequence>MTDHRKPIVIVGSITMDLVTRTPRIPAIGQTLIGTGFETTPGGKGANQAVAAARLGYPVAMVAKVGNDAYGPALLENLRRSGVDTAGMSQVPGSSGLAPMFVADDGLNAIVVVPGANGKMNRAAVDNHAALIRSAGMVLCQLEIPMDTLSYTLEFCARSGVPVMLDPAPAADLPSSVWEQVAWFTPNETEAAHYVGNESDAEQCAMRLLAKGLRGVVLKRGGEGAYVAVAGGHASWVEPFHVDAIDTVAAGDCFNGAFAVALLEGKDPWSAARFANAAAAICVTRKGAAASMPSRPDVDAFLAKYA</sequence>
<keyword evidence="12" id="KW-0963">Cytoplasm</keyword>
<evidence type="ECO:0000256" key="5">
    <source>
        <dbReference type="ARBA" id="ARBA00022723"/>
    </source>
</evidence>
<dbReference type="NCBIfam" id="TIGR02152">
    <property type="entry name" value="D_ribokin_bact"/>
    <property type="match status" value="1"/>
</dbReference>
<feature type="binding site" evidence="12">
    <location>
        <position position="287"/>
    </location>
    <ligand>
        <name>K(+)</name>
        <dbReference type="ChEBI" id="CHEBI:29103"/>
    </ligand>
</feature>
<dbReference type="EC" id="2.7.1.15" evidence="2 12"/>
<evidence type="ECO:0000256" key="12">
    <source>
        <dbReference type="HAMAP-Rule" id="MF_01987"/>
    </source>
</evidence>
<feature type="binding site" evidence="12">
    <location>
        <begin position="251"/>
        <end position="252"/>
    </location>
    <ligand>
        <name>ATP</name>
        <dbReference type="ChEBI" id="CHEBI:30616"/>
    </ligand>
</feature>
<comment type="subcellular location">
    <subcellularLocation>
        <location evidence="12">Cytoplasm</location>
    </subcellularLocation>
</comment>
<feature type="binding site" evidence="12">
    <location>
        <position position="285"/>
    </location>
    <ligand>
        <name>K(+)</name>
        <dbReference type="ChEBI" id="CHEBI:29103"/>
    </ligand>
</feature>
<dbReference type="InterPro" id="IPR002139">
    <property type="entry name" value="Ribo/fructo_kinase"/>
</dbReference>
<comment type="caution">
    <text evidence="12">Lacks conserved residue(s) required for the propagation of feature annotation.</text>
</comment>
<evidence type="ECO:0000256" key="6">
    <source>
        <dbReference type="ARBA" id="ARBA00022741"/>
    </source>
</evidence>
<comment type="activity regulation">
    <text evidence="12">Activated by a monovalent cation that binds near, but not in, the active site. The most likely occupant of the site in vivo is potassium. Ion binding induces a conformational change that may alter substrate affinity.</text>
</comment>
<protein>
    <recommendedName>
        <fullName evidence="3 12">Ribokinase</fullName>
        <shortName evidence="12">RK</shortName>
        <ecNumber evidence="2 12">2.7.1.15</ecNumber>
    </recommendedName>
</protein>
<evidence type="ECO:0000256" key="7">
    <source>
        <dbReference type="ARBA" id="ARBA00022777"/>
    </source>
</evidence>
<dbReference type="Gene3D" id="3.40.1190.20">
    <property type="match status" value="1"/>
</dbReference>
<evidence type="ECO:0000256" key="10">
    <source>
        <dbReference type="ARBA" id="ARBA00022958"/>
    </source>
</evidence>
<name>A0A2N9L7G0_9BACT</name>
<comment type="similarity">
    <text evidence="1">Belongs to the carbohydrate kinase pfkB family.</text>
</comment>
<feature type="active site" description="Proton acceptor" evidence="12">
    <location>
        <position position="252"/>
    </location>
</feature>
<keyword evidence="10 12" id="KW-0630">Potassium</keyword>
<evidence type="ECO:0000256" key="9">
    <source>
        <dbReference type="ARBA" id="ARBA00022842"/>
    </source>
</evidence>
<dbReference type="GO" id="GO:0005829">
    <property type="term" value="C:cytosol"/>
    <property type="evidence" value="ECO:0007669"/>
    <property type="project" value="TreeGrafter"/>
</dbReference>
<keyword evidence="5 12" id="KW-0479">Metal-binding</keyword>
<evidence type="ECO:0000313" key="14">
    <source>
        <dbReference type="EMBL" id="SPE19190.1"/>
    </source>
</evidence>
<keyword evidence="4 12" id="KW-0808">Transferase</keyword>
<feature type="binding site" evidence="12">
    <location>
        <position position="291"/>
    </location>
    <ligand>
        <name>K(+)</name>
        <dbReference type="ChEBI" id="CHEBI:29103"/>
    </ligand>
</feature>
<evidence type="ECO:0000259" key="13">
    <source>
        <dbReference type="Pfam" id="PF00294"/>
    </source>
</evidence>
<evidence type="ECO:0000256" key="4">
    <source>
        <dbReference type="ARBA" id="ARBA00022679"/>
    </source>
</evidence>
<comment type="catalytic activity">
    <reaction evidence="12">
        <text>D-ribose + ATP = D-ribose 5-phosphate + ADP + H(+)</text>
        <dbReference type="Rhea" id="RHEA:13697"/>
        <dbReference type="ChEBI" id="CHEBI:15378"/>
        <dbReference type="ChEBI" id="CHEBI:30616"/>
        <dbReference type="ChEBI" id="CHEBI:47013"/>
        <dbReference type="ChEBI" id="CHEBI:78346"/>
        <dbReference type="ChEBI" id="CHEBI:456216"/>
        <dbReference type="EC" id="2.7.1.15"/>
    </reaction>
</comment>
<dbReference type="OrthoDB" id="9775849at2"/>